<dbReference type="RefSeq" id="WP_089088785.1">
    <property type="nucleotide sequence ID" value="NZ_BCMH01000009.1"/>
</dbReference>
<organism evidence="8 9">
    <name type="scientific">Secundilactobacillus pentosiphilus</name>
    <dbReference type="NCBI Taxonomy" id="1714682"/>
    <lineage>
        <taxon>Bacteria</taxon>
        <taxon>Bacillati</taxon>
        <taxon>Bacillota</taxon>
        <taxon>Bacilli</taxon>
        <taxon>Lactobacillales</taxon>
        <taxon>Lactobacillaceae</taxon>
        <taxon>Secundilactobacillus</taxon>
    </lineage>
</organism>
<proteinExistence type="predicted"/>
<evidence type="ECO:0000256" key="2">
    <source>
        <dbReference type="ARBA" id="ARBA00022525"/>
    </source>
</evidence>
<feature type="domain" description="Gram-positive cocci surface proteins LPxTG" evidence="7">
    <location>
        <begin position="958"/>
        <end position="992"/>
    </location>
</feature>
<name>A0A1Z5IQW7_9LACO</name>
<dbReference type="NCBIfam" id="TIGR01167">
    <property type="entry name" value="LPXTG_anchor"/>
    <property type="match status" value="1"/>
</dbReference>
<dbReference type="Gene3D" id="3.10.20.320">
    <property type="entry name" value="Putative peptidoglycan bound protein (lpxtg motif)"/>
    <property type="match status" value="1"/>
</dbReference>
<dbReference type="EMBL" id="BCMH01000009">
    <property type="protein sequence ID" value="GAX03821.1"/>
    <property type="molecule type" value="Genomic_DNA"/>
</dbReference>
<comment type="caution">
    <text evidence="8">The sequence shown here is derived from an EMBL/GenBank/DDBJ whole genome shotgun (WGS) entry which is preliminary data.</text>
</comment>
<keyword evidence="9" id="KW-1185">Reference proteome</keyword>
<feature type="compositionally biased region" description="Low complexity" evidence="6">
    <location>
        <begin position="889"/>
        <end position="927"/>
    </location>
</feature>
<dbReference type="InterPro" id="IPR022263">
    <property type="entry name" value="KxYKxGKxW"/>
</dbReference>
<feature type="region of interest" description="Disordered" evidence="6">
    <location>
        <begin position="844"/>
        <end position="927"/>
    </location>
</feature>
<dbReference type="PROSITE" id="PS50847">
    <property type="entry name" value="GRAM_POS_ANCHORING"/>
    <property type="match status" value="1"/>
</dbReference>
<keyword evidence="2" id="KW-0964">Secreted</keyword>
<feature type="compositionally biased region" description="Low complexity" evidence="6">
    <location>
        <begin position="48"/>
        <end position="64"/>
    </location>
</feature>
<sequence>MLHGEEKVMRYKMYKAKKRWLFAGVGFVMMSGALLVGGGTVAHAATTAETTAEAQSGTTTGSTANDDAETPASNTQGQADAQPQSLTDYNAYKDGGYGTATHDYEIAKTGVDAAKQTYQDNKDAYQNKLNDYQTDVNTQAANYQTTDRATQDSLNGEYQQVKTDYDHLNTLKDNTNSKIDEANAAAKQAQDQLDALYNALPDNIKNAGATIEQYNQTTKGKAQQLVTGSTADAYAAAVKAQASGIVNTVNSVTELSSKATAFKVLIPSATDSTGKVTADLYGKTYTDRNGDNQITYEDDVLPVVLADLKADTDKVAQNETDLTGSYAEVVALFSYMKQVADTALPYQSEDGSVGRINSAQANDTSYQLMHNGSPLASGFGSTYATQLLNSIESMRSQMETTVENIYTSTGNSFDEAGFTASFDQNLKDQAILIYQAQTNELLKLANNLLAAFQAADVSGDELWATSPSAGVKTNTLTATLQTAINKAEQQITDGMTALKNLPASDHFLTIAYSTGDAASGFTQTINQIWGDLYHTMDTFGMSMSPLMKFDMANADKDATKDSAGNTVYSPKFIKDHAVVFNAATTLANDITALMQQSSVITNDYETVLNSLLTINGNYDLVKPQVTYMQTIEDTVTAPQAVTLGQANILVHLNYVDDDNGAAPVKNDLQALSGYDGDELTWTAQIPAGYELAKDQTVSGTVTAGNSDSEQTVTIHLVHVWVTTSVDQTYTTNYTLLTSTGQQVKLPGQNTQTITWTVKTDQVNGNWTATPDQSSTQALATPAMIHNTAGTLSFIPDLSTFNGGPIAIQPISGKGQAELDSKLAAQVQTVAYREAKLAPGIQVGTREQVPDTAPSTMPAVPNPGPSDVVTPAGGEATNVPEGGNDTQPADNTSTSTDIGGDTSTTGADRQTGATGQAVSASQAGGQSQAISGGTAIKSRAAGVQINAKSQKDLAAQGQLPQTNETDEKASAALGVLGLSLLMSALGLKKRKRD</sequence>
<evidence type="ECO:0000259" key="7">
    <source>
        <dbReference type="PROSITE" id="PS50847"/>
    </source>
</evidence>
<protein>
    <recommendedName>
        <fullName evidence="7">Gram-positive cocci surface proteins LPxTG domain-containing protein</fullName>
    </recommendedName>
</protein>
<keyword evidence="4" id="KW-0572">Peptidoglycan-anchor</keyword>
<evidence type="ECO:0000313" key="8">
    <source>
        <dbReference type="EMBL" id="GAX03821.1"/>
    </source>
</evidence>
<reference evidence="8 9" key="1">
    <citation type="submission" date="2015-11" db="EMBL/GenBank/DDBJ databases">
        <title>Draft genome sequences of new species of the genus Lactobacillus isolated from orchardgrass silage.</title>
        <authorList>
            <person name="Tohno M."/>
            <person name="Tanizawa Y."/>
            <person name="Arita M."/>
        </authorList>
    </citation>
    <scope>NUCLEOTIDE SEQUENCE [LARGE SCALE GENOMIC DNA]</scope>
    <source>
        <strain evidence="8 9">IWT140</strain>
    </source>
</reference>
<dbReference type="NCBIfam" id="TIGR03715">
    <property type="entry name" value="KxYKxGKxW"/>
    <property type="match status" value="1"/>
</dbReference>
<dbReference type="Proteomes" id="UP000198430">
    <property type="component" value="Unassembled WGS sequence"/>
</dbReference>
<keyword evidence="3" id="KW-0732">Signal</keyword>
<evidence type="ECO:0000256" key="5">
    <source>
        <dbReference type="SAM" id="Coils"/>
    </source>
</evidence>
<feature type="coiled-coil region" evidence="5">
    <location>
        <begin position="172"/>
        <end position="199"/>
    </location>
</feature>
<feature type="compositionally biased region" description="Polar residues" evidence="6">
    <location>
        <begin position="71"/>
        <end position="88"/>
    </location>
</feature>
<dbReference type="InterPro" id="IPR019931">
    <property type="entry name" value="LPXTG_anchor"/>
</dbReference>
<evidence type="ECO:0000256" key="6">
    <source>
        <dbReference type="SAM" id="MobiDB-lite"/>
    </source>
</evidence>
<feature type="coiled-coil region" evidence="5">
    <location>
        <begin position="115"/>
        <end position="142"/>
    </location>
</feature>
<evidence type="ECO:0000256" key="3">
    <source>
        <dbReference type="ARBA" id="ARBA00022729"/>
    </source>
</evidence>
<evidence type="ECO:0000256" key="4">
    <source>
        <dbReference type="ARBA" id="ARBA00023088"/>
    </source>
</evidence>
<dbReference type="Pfam" id="PF19258">
    <property type="entry name" value="KxYKxGKxW_sig"/>
    <property type="match status" value="1"/>
</dbReference>
<dbReference type="AlphaFoldDB" id="A0A1Z5IQW7"/>
<gene>
    <name evidence="8" type="ORF">IWT140_01447</name>
</gene>
<feature type="region of interest" description="Disordered" evidence="6">
    <location>
        <begin position="48"/>
        <end position="90"/>
    </location>
</feature>
<keyword evidence="1" id="KW-0134">Cell wall</keyword>
<evidence type="ECO:0000313" key="9">
    <source>
        <dbReference type="Proteomes" id="UP000198430"/>
    </source>
</evidence>
<accession>A0A1Z5IQW7</accession>
<evidence type="ECO:0000256" key="1">
    <source>
        <dbReference type="ARBA" id="ARBA00022512"/>
    </source>
</evidence>
<keyword evidence="5" id="KW-0175">Coiled coil</keyword>